<dbReference type="GO" id="GO:0006313">
    <property type="term" value="P:DNA transposition"/>
    <property type="evidence" value="ECO:0007669"/>
    <property type="project" value="InterPro"/>
</dbReference>
<dbReference type="InterPro" id="IPR002559">
    <property type="entry name" value="Transposase_11"/>
</dbReference>
<keyword evidence="3" id="KW-1185">Reference proteome</keyword>
<reference evidence="2 3" key="1">
    <citation type="journal article" date="2018" name="Int. J. Syst. Evol. Microbiol.">
        <title>Mesosutterella multiformis gen. nov., sp. nov., a member of the family Sutterellaceae and Sutterella megalosphaeroides sp. nov., isolated from human faeces.</title>
        <authorList>
            <person name="Sakamoto M."/>
            <person name="Ikeyama N."/>
            <person name="Kunihiro T."/>
            <person name="Iino T."/>
            <person name="Yuki M."/>
            <person name="Ohkuma M."/>
        </authorList>
    </citation>
    <scope>NUCLEOTIDE SEQUENCE [LARGE SCALE GENOMIC DNA]</scope>
    <source>
        <strain evidence="2 3">6FBBBH3</strain>
    </source>
</reference>
<gene>
    <name evidence="2" type="ORF">SUTMEG_17550</name>
</gene>
<proteinExistence type="predicted"/>
<feature type="domain" description="Transposase IS4-like" evidence="1">
    <location>
        <begin position="162"/>
        <end position="413"/>
    </location>
</feature>
<evidence type="ECO:0000259" key="1">
    <source>
        <dbReference type="Pfam" id="PF01609"/>
    </source>
</evidence>
<dbReference type="GO" id="GO:0003677">
    <property type="term" value="F:DNA binding"/>
    <property type="evidence" value="ECO:0007669"/>
    <property type="project" value="InterPro"/>
</dbReference>
<dbReference type="Proteomes" id="UP000271003">
    <property type="component" value="Chromosome"/>
</dbReference>
<evidence type="ECO:0000313" key="3">
    <source>
        <dbReference type="Proteomes" id="UP000271003"/>
    </source>
</evidence>
<organism evidence="2 3">
    <name type="scientific">Sutterella megalosphaeroides</name>
    <dbReference type="NCBI Taxonomy" id="2494234"/>
    <lineage>
        <taxon>Bacteria</taxon>
        <taxon>Pseudomonadati</taxon>
        <taxon>Pseudomonadota</taxon>
        <taxon>Betaproteobacteria</taxon>
        <taxon>Burkholderiales</taxon>
        <taxon>Sutterellaceae</taxon>
        <taxon>Sutterella</taxon>
    </lineage>
</organism>
<dbReference type="GO" id="GO:0004803">
    <property type="term" value="F:transposase activity"/>
    <property type="evidence" value="ECO:0007669"/>
    <property type="project" value="InterPro"/>
</dbReference>
<sequence length="521" mass="58904">MYERITGYDPKARKTKTLSTRLLGKIPAGTEEMVPTRPRKKASEGKKTVVEAERTHFGLCAILEWTGRESGIDQDLLLSFGEEDALKLASVARYWLATDGAALTRLADWQIMNPLPYAYPMTEDVCGELFDTVGRDESGVQSYFRRRAERAGPKGPLLALDTVKLLVLYSTKSREPVAFVKQPGNIPDNVALVNALRQLEVLGLPSPVTVVDDGLYSQEILTHFARDRVKFLMPASNADSWVRDEIDAARDELSDFANICPFDAEVSGVKHTRTREFATVRRRPGGRNAVGETEKCSRRLYVHVFHNLAEAPEHEQRMRLELLSLKEDLENGIEEFRPSAQKLIDCYLTVARTAKGVKVGFNMAEIQKTKRYRGYFILVSNAIKDPFEALEVYRAREKTEELFATYKEGFNGNEPRRPRPESLRGRQFAQFVGLGYHGFLTKRILDLRAKLGTPEPAKSKDELGLEMELRSWLEETSLIGILDRFRCIDFITATGGKQSASWTTETTRRDELFLRLLGVTA</sequence>
<accession>A0A2Z6IBP3</accession>
<dbReference type="Pfam" id="PF01609">
    <property type="entry name" value="DDE_Tnp_1"/>
    <property type="match status" value="1"/>
</dbReference>
<dbReference type="KEGG" id="sutt:SUTMEG_17550"/>
<dbReference type="EMBL" id="AP018786">
    <property type="protein sequence ID" value="BBF23864.1"/>
    <property type="molecule type" value="Genomic_DNA"/>
</dbReference>
<name>A0A2Z6IBP3_9BURK</name>
<evidence type="ECO:0000313" key="2">
    <source>
        <dbReference type="EMBL" id="BBF23864.1"/>
    </source>
</evidence>
<dbReference type="AlphaFoldDB" id="A0A2Z6IBP3"/>
<protein>
    <recommendedName>
        <fullName evidence="1">Transposase IS4-like domain-containing protein</fullName>
    </recommendedName>
</protein>